<comment type="cofactor">
    <cofactor evidence="2 12">
        <name>FAD</name>
        <dbReference type="ChEBI" id="CHEBI:57692"/>
    </cofactor>
</comment>
<dbReference type="Gene3D" id="3.50.50.60">
    <property type="entry name" value="FAD/NAD(P)-binding domain"/>
    <property type="match status" value="1"/>
</dbReference>
<keyword evidence="10 12" id="KW-0560">Oxidoreductase</keyword>
<feature type="domain" description="Amine oxidase" evidence="13">
    <location>
        <begin position="13"/>
        <end position="460"/>
    </location>
</feature>
<evidence type="ECO:0000256" key="4">
    <source>
        <dbReference type="ARBA" id="ARBA00004744"/>
    </source>
</evidence>
<evidence type="ECO:0000256" key="12">
    <source>
        <dbReference type="RuleBase" id="RU364052"/>
    </source>
</evidence>
<evidence type="ECO:0000313" key="15">
    <source>
        <dbReference type="Proteomes" id="UP001501237"/>
    </source>
</evidence>
<dbReference type="EC" id="1.3.3.15" evidence="6 12"/>
<reference evidence="15" key="1">
    <citation type="journal article" date="2019" name="Int. J. Syst. Evol. Microbiol.">
        <title>The Global Catalogue of Microorganisms (GCM) 10K type strain sequencing project: providing services to taxonomists for standard genome sequencing and annotation.</title>
        <authorList>
            <consortium name="The Broad Institute Genomics Platform"/>
            <consortium name="The Broad Institute Genome Sequencing Center for Infectious Disease"/>
            <person name="Wu L."/>
            <person name="Ma J."/>
        </authorList>
    </citation>
    <scope>NUCLEOTIDE SEQUENCE [LARGE SCALE GENOMIC DNA]</scope>
    <source>
        <strain evidence="15">JCM 9377</strain>
    </source>
</reference>
<gene>
    <name evidence="14" type="primary">hemG</name>
    <name evidence="14" type="ORF">GCM10010468_39640</name>
</gene>
<dbReference type="InterPro" id="IPR036188">
    <property type="entry name" value="FAD/NAD-bd_sf"/>
</dbReference>
<name>A0ABP6QBF3_9ACTN</name>
<dbReference type="PANTHER" id="PTHR42923:SF3">
    <property type="entry name" value="PROTOPORPHYRINOGEN OXIDASE"/>
    <property type="match status" value="1"/>
</dbReference>
<dbReference type="PANTHER" id="PTHR42923">
    <property type="entry name" value="PROTOPORPHYRINOGEN OXIDASE"/>
    <property type="match status" value="1"/>
</dbReference>
<evidence type="ECO:0000256" key="3">
    <source>
        <dbReference type="ARBA" id="ARBA00002185"/>
    </source>
</evidence>
<evidence type="ECO:0000313" key="14">
    <source>
        <dbReference type="EMBL" id="GAA3217117.1"/>
    </source>
</evidence>
<evidence type="ECO:0000256" key="6">
    <source>
        <dbReference type="ARBA" id="ARBA00012402"/>
    </source>
</evidence>
<comment type="pathway">
    <text evidence="4 12">Porphyrin-containing compound metabolism; protoheme biosynthesis.</text>
</comment>
<accession>A0ABP6QBF3</accession>
<keyword evidence="8 12" id="KW-0285">Flavoprotein</keyword>
<dbReference type="InterPro" id="IPR004572">
    <property type="entry name" value="Protoporphyrinogen_oxidase"/>
</dbReference>
<dbReference type="Pfam" id="PF01593">
    <property type="entry name" value="Amino_oxidase"/>
    <property type="match status" value="1"/>
</dbReference>
<evidence type="ECO:0000256" key="10">
    <source>
        <dbReference type="ARBA" id="ARBA00023002"/>
    </source>
</evidence>
<proteinExistence type="inferred from homology"/>
<protein>
    <recommendedName>
        <fullName evidence="7 12">Coproporphyrinogen III oxidase</fullName>
        <ecNumber evidence="6 12">1.3.3.15</ecNumber>
    </recommendedName>
</protein>
<dbReference type="PRINTS" id="PR00419">
    <property type="entry name" value="ADXRDTASE"/>
</dbReference>
<evidence type="ECO:0000256" key="5">
    <source>
        <dbReference type="ARBA" id="ARBA00008310"/>
    </source>
</evidence>
<dbReference type="Gene3D" id="3.90.660.20">
    <property type="entry name" value="Protoporphyrinogen oxidase, mitochondrial, domain 2"/>
    <property type="match status" value="1"/>
</dbReference>
<keyword evidence="15" id="KW-1185">Reference proteome</keyword>
<dbReference type="InterPro" id="IPR002937">
    <property type="entry name" value="Amino_oxidase"/>
</dbReference>
<dbReference type="Gene3D" id="1.10.3110.10">
    <property type="entry name" value="protoporphyrinogen ix oxidase, domain 3"/>
    <property type="match status" value="1"/>
</dbReference>
<dbReference type="NCBIfam" id="TIGR00562">
    <property type="entry name" value="proto_IX_ox"/>
    <property type="match status" value="1"/>
</dbReference>
<evidence type="ECO:0000256" key="1">
    <source>
        <dbReference type="ARBA" id="ARBA00001755"/>
    </source>
</evidence>
<keyword evidence="9 12" id="KW-0274">FAD</keyword>
<evidence type="ECO:0000256" key="7">
    <source>
        <dbReference type="ARBA" id="ARBA00019046"/>
    </source>
</evidence>
<evidence type="ECO:0000259" key="13">
    <source>
        <dbReference type="Pfam" id="PF01593"/>
    </source>
</evidence>
<evidence type="ECO:0000256" key="11">
    <source>
        <dbReference type="ARBA" id="ARBA00023133"/>
    </source>
</evidence>
<dbReference type="SUPFAM" id="SSF54373">
    <property type="entry name" value="FAD-linked reductases, C-terminal domain"/>
    <property type="match status" value="1"/>
</dbReference>
<comment type="caution">
    <text evidence="14">The sequence shown here is derived from an EMBL/GenBank/DDBJ whole genome shotgun (WGS) entry which is preliminary data.</text>
</comment>
<keyword evidence="11 12" id="KW-0350">Heme biosynthesis</keyword>
<comment type="subcellular location">
    <subcellularLocation>
        <location evidence="12">Cytoplasm</location>
    </subcellularLocation>
</comment>
<dbReference type="InterPro" id="IPR050464">
    <property type="entry name" value="Zeta_carotene_desat/Oxidored"/>
</dbReference>
<evidence type="ECO:0000256" key="2">
    <source>
        <dbReference type="ARBA" id="ARBA00001974"/>
    </source>
</evidence>
<keyword evidence="12" id="KW-0963">Cytoplasm</keyword>
<dbReference type="SUPFAM" id="SSF51905">
    <property type="entry name" value="FAD/NAD(P)-binding domain"/>
    <property type="match status" value="1"/>
</dbReference>
<dbReference type="EMBL" id="BAAAUV010000009">
    <property type="protein sequence ID" value="GAA3217117.1"/>
    <property type="molecule type" value="Genomic_DNA"/>
</dbReference>
<organism evidence="14 15">
    <name type="scientific">Actinocorallia longicatena</name>
    <dbReference type="NCBI Taxonomy" id="111803"/>
    <lineage>
        <taxon>Bacteria</taxon>
        <taxon>Bacillati</taxon>
        <taxon>Actinomycetota</taxon>
        <taxon>Actinomycetes</taxon>
        <taxon>Streptosporangiales</taxon>
        <taxon>Thermomonosporaceae</taxon>
        <taxon>Actinocorallia</taxon>
    </lineage>
</organism>
<evidence type="ECO:0000256" key="9">
    <source>
        <dbReference type="ARBA" id="ARBA00022827"/>
    </source>
</evidence>
<comment type="catalytic activity">
    <reaction evidence="1">
        <text>coproporphyrinogen III + 3 O2 = coproporphyrin III + 3 H2O2</text>
        <dbReference type="Rhea" id="RHEA:43436"/>
        <dbReference type="ChEBI" id="CHEBI:15379"/>
        <dbReference type="ChEBI" id="CHEBI:16240"/>
        <dbReference type="ChEBI" id="CHEBI:57309"/>
        <dbReference type="ChEBI" id="CHEBI:131725"/>
        <dbReference type="EC" id="1.3.3.15"/>
    </reaction>
    <physiologicalReaction direction="left-to-right" evidence="1">
        <dbReference type="Rhea" id="RHEA:43437"/>
    </physiologicalReaction>
</comment>
<comment type="function">
    <text evidence="3 12">Involved in coproporphyrin-dependent heme b biosynthesis. Catalyzes the oxidation of coproporphyrinogen III to coproporphyrin III.</text>
</comment>
<comment type="similarity">
    <text evidence="5 12">Belongs to the protoporphyrinogen/coproporphyrinogen oxidase family. Coproporphyrinogen III oxidase subfamily.</text>
</comment>
<evidence type="ECO:0000256" key="8">
    <source>
        <dbReference type="ARBA" id="ARBA00022630"/>
    </source>
</evidence>
<dbReference type="Proteomes" id="UP001501237">
    <property type="component" value="Unassembled WGS sequence"/>
</dbReference>
<sequence length="469" mass="49310">MNERHVAVVGGGIAGLAAAWFLTKAGLRVTVLEGSPEVGGKLRNSELAGQALDEGAESMLARRPEGLDLVRDLGLADRLVYPGTTTAGLFSHGELRPMPAGQVMGVPSDLKALAATGVLSQAGVARAALDLARRPTPRGSDLSVADFVGDRLGKEAVDRLVEPLLGGVYAGRVEDLSFEATLPQLAHASRTHRSLIMAAKAVKEAAPADAGPVFTTLRGGIGTLPRLLAEALERAGATIRTSAMTRELHRTRRGYRLVTGPRPEPVFLDVDAVVLAVPASPAARLLADLVPAAAKELDGIPYASMAIVSLAYHSTAFPRLPDGSGYLVPAVEGRAVKAVTFSSVKWPWLRERDPNLVLVRASIGRFGEEHTLQRPDSELKAVAMTELAGTCHVGELPIDTRVTRWGGALPQYTVGHLDRVARIRSAIAPHQGLALCGAAYDGVGIPACVSTARAAAARVIDQLKEVESD</sequence>